<dbReference type="Pfam" id="PF08268">
    <property type="entry name" value="FBA_3"/>
    <property type="match status" value="1"/>
</dbReference>
<reference evidence="1 2" key="1">
    <citation type="journal article" date="2024" name="G3 (Bethesda)">
        <title>Genome assembly of Hibiscus sabdariffa L. provides insights into metabolisms of medicinal natural products.</title>
        <authorList>
            <person name="Kim T."/>
        </authorList>
    </citation>
    <scope>NUCLEOTIDE SEQUENCE [LARGE SCALE GENOMIC DNA]</scope>
    <source>
        <strain evidence="1">TK-2024</strain>
        <tissue evidence="1">Old leaves</tissue>
    </source>
</reference>
<dbReference type="InterPro" id="IPR017451">
    <property type="entry name" value="F-box-assoc_interact_dom"/>
</dbReference>
<dbReference type="CDD" id="cd22157">
    <property type="entry name" value="F-box_AtFBW1-like"/>
    <property type="match status" value="1"/>
</dbReference>
<evidence type="ECO:0000313" key="1">
    <source>
        <dbReference type="EMBL" id="KAK8549134.1"/>
    </source>
</evidence>
<dbReference type="Pfam" id="PF00646">
    <property type="entry name" value="F-box"/>
    <property type="match status" value="1"/>
</dbReference>
<organism evidence="1 2">
    <name type="scientific">Hibiscus sabdariffa</name>
    <name type="common">roselle</name>
    <dbReference type="NCBI Taxonomy" id="183260"/>
    <lineage>
        <taxon>Eukaryota</taxon>
        <taxon>Viridiplantae</taxon>
        <taxon>Streptophyta</taxon>
        <taxon>Embryophyta</taxon>
        <taxon>Tracheophyta</taxon>
        <taxon>Spermatophyta</taxon>
        <taxon>Magnoliopsida</taxon>
        <taxon>eudicotyledons</taxon>
        <taxon>Gunneridae</taxon>
        <taxon>Pentapetalae</taxon>
        <taxon>rosids</taxon>
        <taxon>malvids</taxon>
        <taxon>Malvales</taxon>
        <taxon>Malvaceae</taxon>
        <taxon>Malvoideae</taxon>
        <taxon>Hibiscus</taxon>
    </lineage>
</organism>
<dbReference type="PROSITE" id="PS50181">
    <property type="entry name" value="FBOX"/>
    <property type="match status" value="1"/>
</dbReference>
<sequence>MSDYTPVEVILKVLKRLPVKSLVRFRSVCKSWNTLICNQSFIAAHLQATPNNTSFLLLACLKKYRVNYSLHYDKAGFGKFKHLQFPKFDYNAADSAVVGSCNGLICVQLFYHGEFDFYFVLWNPAILKYTYLPELSVSEDDDLNTGFGFDSTTNDYKLLVVGVDKSGSWIQPYLFSLNGSSWKRITATPPNYAIGPDASMPFVSGALHWLGYQERNAGEFSHAILGFHLSTEEFLVINLPNNLTGFRPLGLSIMKYGESSIALSIDPGRGELHELWVMKEYGVVQSWTKVLALDGFRPGACIPRVLGFRQNGEVLLRVRKVKMASLDLNSQQMGDSLYLNSQQIELHGVDVGEDLLSVYSYAESLVLLDKPVDVSSESDDYYHIVSSDSDELNWGESYFNLARDSSDSDELSGGESYFNLARDSSDSDELSGGESDDWIPRNLADTQAIEACLPAEPPLGVFSLSCTAFFFF</sequence>
<evidence type="ECO:0000313" key="2">
    <source>
        <dbReference type="Proteomes" id="UP001472677"/>
    </source>
</evidence>
<dbReference type="InterPro" id="IPR013187">
    <property type="entry name" value="F-box-assoc_dom_typ3"/>
</dbReference>
<accession>A0ABR2DYS3</accession>
<dbReference type="InterPro" id="IPR050796">
    <property type="entry name" value="SCF_F-box_component"/>
</dbReference>
<proteinExistence type="predicted"/>
<dbReference type="EMBL" id="JBBPBM010000021">
    <property type="protein sequence ID" value="KAK8549134.1"/>
    <property type="molecule type" value="Genomic_DNA"/>
</dbReference>
<dbReference type="PANTHER" id="PTHR31672">
    <property type="entry name" value="BNACNNG10540D PROTEIN"/>
    <property type="match status" value="1"/>
</dbReference>
<protein>
    <submittedName>
        <fullName evidence="1">Uncharacterized protein</fullName>
    </submittedName>
</protein>
<dbReference type="Gene3D" id="1.20.1280.50">
    <property type="match status" value="1"/>
</dbReference>
<dbReference type="InterPro" id="IPR001810">
    <property type="entry name" value="F-box_dom"/>
</dbReference>
<dbReference type="PANTHER" id="PTHR31672:SF13">
    <property type="entry name" value="F-BOX PROTEIN CPR30-LIKE"/>
    <property type="match status" value="1"/>
</dbReference>
<dbReference type="Proteomes" id="UP001472677">
    <property type="component" value="Unassembled WGS sequence"/>
</dbReference>
<dbReference type="InterPro" id="IPR036047">
    <property type="entry name" value="F-box-like_dom_sf"/>
</dbReference>
<dbReference type="NCBIfam" id="TIGR01640">
    <property type="entry name" value="F_box_assoc_1"/>
    <property type="match status" value="1"/>
</dbReference>
<keyword evidence="2" id="KW-1185">Reference proteome</keyword>
<dbReference type="SUPFAM" id="SSF81383">
    <property type="entry name" value="F-box domain"/>
    <property type="match status" value="1"/>
</dbReference>
<name>A0ABR2DYS3_9ROSI</name>
<comment type="caution">
    <text evidence="1">The sequence shown here is derived from an EMBL/GenBank/DDBJ whole genome shotgun (WGS) entry which is preliminary data.</text>
</comment>
<gene>
    <name evidence="1" type="ORF">V6N12_062032</name>
</gene>
<dbReference type="SMART" id="SM00256">
    <property type="entry name" value="FBOX"/>
    <property type="match status" value="1"/>
</dbReference>